<evidence type="ECO:0000256" key="2">
    <source>
        <dbReference type="ARBA" id="ARBA00008445"/>
    </source>
</evidence>
<evidence type="ECO:0000256" key="7">
    <source>
        <dbReference type="ARBA" id="ARBA00022989"/>
    </source>
</evidence>
<gene>
    <name evidence="12" type="ORF">MNBD_ALPHA02-112</name>
</gene>
<evidence type="ECO:0000313" key="12">
    <source>
        <dbReference type="EMBL" id="VAV93569.1"/>
    </source>
</evidence>
<dbReference type="InterPro" id="IPR004692">
    <property type="entry name" value="SecG"/>
</dbReference>
<dbReference type="PANTHER" id="PTHR34182:SF1">
    <property type="entry name" value="PROTEIN-EXPORT MEMBRANE PROTEIN SECG"/>
    <property type="match status" value="1"/>
</dbReference>
<keyword evidence="7 11" id="KW-1133">Transmembrane helix</keyword>
<organism evidence="12">
    <name type="scientific">hydrothermal vent metagenome</name>
    <dbReference type="NCBI Taxonomy" id="652676"/>
    <lineage>
        <taxon>unclassified sequences</taxon>
        <taxon>metagenomes</taxon>
        <taxon>ecological metagenomes</taxon>
    </lineage>
</organism>
<accession>A0A3B0RNU0</accession>
<comment type="subcellular location">
    <subcellularLocation>
        <location evidence="1">Cell membrane</location>
        <topology evidence="1">Multi-pass membrane protein</topology>
    </subcellularLocation>
</comment>
<sequence>MQEIVLVIHLILTVSLVILVLLQKSAGGALGIGGGGQGGMMAGRSSANFLTKMTTFLAIGFFVTSMGLAVIAKQNTADKSIFDVQTPVVEQTAPEVNSEKAPEKDKTEPVIPDSE</sequence>
<evidence type="ECO:0000256" key="11">
    <source>
        <dbReference type="SAM" id="Phobius"/>
    </source>
</evidence>
<feature type="region of interest" description="Disordered" evidence="10">
    <location>
        <begin position="91"/>
        <end position="115"/>
    </location>
</feature>
<dbReference type="Pfam" id="PF03840">
    <property type="entry name" value="SecG"/>
    <property type="match status" value="1"/>
</dbReference>
<protein>
    <submittedName>
        <fullName evidence="12">Protein translocase membrane subunit SecG</fullName>
    </submittedName>
</protein>
<evidence type="ECO:0000256" key="3">
    <source>
        <dbReference type="ARBA" id="ARBA00022448"/>
    </source>
</evidence>
<dbReference type="AlphaFoldDB" id="A0A3B0RNU0"/>
<evidence type="ECO:0000256" key="8">
    <source>
        <dbReference type="ARBA" id="ARBA00023010"/>
    </source>
</evidence>
<dbReference type="GO" id="GO:0009306">
    <property type="term" value="P:protein secretion"/>
    <property type="evidence" value="ECO:0007669"/>
    <property type="project" value="InterPro"/>
</dbReference>
<dbReference type="GO" id="GO:0065002">
    <property type="term" value="P:intracellular protein transmembrane transport"/>
    <property type="evidence" value="ECO:0007669"/>
    <property type="project" value="TreeGrafter"/>
</dbReference>
<evidence type="ECO:0000256" key="1">
    <source>
        <dbReference type="ARBA" id="ARBA00004651"/>
    </source>
</evidence>
<reference evidence="12" key="1">
    <citation type="submission" date="2018-06" db="EMBL/GenBank/DDBJ databases">
        <authorList>
            <person name="Zhirakovskaya E."/>
        </authorList>
    </citation>
    <scope>NUCLEOTIDE SEQUENCE</scope>
</reference>
<keyword evidence="9 11" id="KW-0472">Membrane</keyword>
<evidence type="ECO:0000256" key="5">
    <source>
        <dbReference type="ARBA" id="ARBA00022692"/>
    </source>
</evidence>
<dbReference type="NCBIfam" id="TIGR00810">
    <property type="entry name" value="secG"/>
    <property type="match status" value="1"/>
</dbReference>
<evidence type="ECO:0000256" key="10">
    <source>
        <dbReference type="SAM" id="MobiDB-lite"/>
    </source>
</evidence>
<keyword evidence="5 11" id="KW-0812">Transmembrane</keyword>
<evidence type="ECO:0000256" key="4">
    <source>
        <dbReference type="ARBA" id="ARBA00022475"/>
    </source>
</evidence>
<dbReference type="PANTHER" id="PTHR34182">
    <property type="entry name" value="PROTEIN-EXPORT MEMBRANE PROTEIN SECG"/>
    <property type="match status" value="1"/>
</dbReference>
<keyword evidence="8" id="KW-0811">Translocation</keyword>
<proteinExistence type="inferred from homology"/>
<keyword evidence="4" id="KW-1003">Cell membrane</keyword>
<evidence type="ECO:0000256" key="9">
    <source>
        <dbReference type="ARBA" id="ARBA00023136"/>
    </source>
</evidence>
<keyword evidence="6" id="KW-0653">Protein transport</keyword>
<dbReference type="PRINTS" id="PR01651">
    <property type="entry name" value="SECGEXPORT"/>
</dbReference>
<comment type="similarity">
    <text evidence="2">Belongs to the SecG family.</text>
</comment>
<name>A0A3B0RNU0_9ZZZZ</name>
<dbReference type="GO" id="GO:0005886">
    <property type="term" value="C:plasma membrane"/>
    <property type="evidence" value="ECO:0007669"/>
    <property type="project" value="UniProtKB-SubCell"/>
</dbReference>
<dbReference type="EMBL" id="UOED01000082">
    <property type="protein sequence ID" value="VAV93569.1"/>
    <property type="molecule type" value="Genomic_DNA"/>
</dbReference>
<dbReference type="GO" id="GO:0015450">
    <property type="term" value="F:protein-transporting ATPase activity"/>
    <property type="evidence" value="ECO:0007669"/>
    <property type="project" value="InterPro"/>
</dbReference>
<evidence type="ECO:0000256" key="6">
    <source>
        <dbReference type="ARBA" id="ARBA00022927"/>
    </source>
</evidence>
<feature type="transmembrane region" description="Helical" evidence="11">
    <location>
        <begin position="55"/>
        <end position="72"/>
    </location>
</feature>
<keyword evidence="3" id="KW-0813">Transport</keyword>
<feature type="compositionally biased region" description="Basic and acidic residues" evidence="10">
    <location>
        <begin position="97"/>
        <end position="108"/>
    </location>
</feature>
<dbReference type="GO" id="GO:0043952">
    <property type="term" value="P:protein transport by the Sec complex"/>
    <property type="evidence" value="ECO:0007669"/>
    <property type="project" value="TreeGrafter"/>
</dbReference>